<dbReference type="Pfam" id="PF01467">
    <property type="entry name" value="CTP_transf_like"/>
    <property type="match status" value="1"/>
</dbReference>
<dbReference type="EMBL" id="LQPZ01000018">
    <property type="protein sequence ID" value="ORX05545.1"/>
    <property type="molecule type" value="Genomic_DNA"/>
</dbReference>
<feature type="domain" description="Cytidyltransferase-like" evidence="8">
    <location>
        <begin position="335"/>
        <end position="425"/>
    </location>
</feature>
<evidence type="ECO:0000259" key="7">
    <source>
        <dbReference type="Pfam" id="PF00294"/>
    </source>
</evidence>
<evidence type="ECO:0000313" key="9">
    <source>
        <dbReference type="EMBL" id="ORX05545.1"/>
    </source>
</evidence>
<dbReference type="STRING" id="1798.AWC30_08925"/>
<dbReference type="SUPFAM" id="SSF52374">
    <property type="entry name" value="Nucleotidylyl transferase"/>
    <property type="match status" value="1"/>
</dbReference>
<dbReference type="InterPro" id="IPR050385">
    <property type="entry name" value="Archaeal_FAD_synthase"/>
</dbReference>
<sequence length="462" mass="47890">MKPLVIIGDSMLDVDVDGSAERLSPEAPVPVVEPHHIWQRPGGAGLAAVLADRVHSEVVLVTATGRDASGRTLARLFAEDYPNIRLVETGLAGTTASKIRIRAGGQSVLRVDHGDGYAATGPLPPQVTEVLREAGAICVADYGRGVTAHERLRALLTAAVADIPVVWDPHPRGTAPVPGCALVTPNQSEARRFVPDTPGGQLPAALRDRWAADAVSVTLGARGALFADRRHTAHHLRPPDSVAGGAADTCGAGDRYSVAAAAELAGGADPLQAATAAVDDAARFVAAGGASAVSSVFPMLGGIETTTDAGAVTGISAVNALVRRVRQSRGTVVATGGCFDLLHTGHVRLLRRARELGDALIVLINSDESVRRLKGEGRPVVSAQDRARVLAALACVDGVVIFNDTDPTAMLDRLRPDIWVKGGDYRDVDLPEGPTISRNGGDVVLLPTVPGYSTSKLIAAAK</sequence>
<comment type="caution">
    <text evidence="9">The sequence shown here is derived from an EMBL/GenBank/DDBJ whole genome shotgun (WGS) entry which is preliminary data.</text>
</comment>
<evidence type="ECO:0000313" key="10">
    <source>
        <dbReference type="Proteomes" id="UP000193090"/>
    </source>
</evidence>
<evidence type="ECO:0000256" key="2">
    <source>
        <dbReference type="ARBA" id="ARBA00022679"/>
    </source>
</evidence>
<evidence type="ECO:0000256" key="6">
    <source>
        <dbReference type="ARBA" id="ARBA00023277"/>
    </source>
</evidence>
<dbReference type="GO" id="GO:0016301">
    <property type="term" value="F:kinase activity"/>
    <property type="evidence" value="ECO:0007669"/>
    <property type="project" value="UniProtKB-KW"/>
</dbReference>
<keyword evidence="5" id="KW-0511">Multifunctional enzyme</keyword>
<evidence type="ECO:0000259" key="8">
    <source>
        <dbReference type="Pfam" id="PF01467"/>
    </source>
</evidence>
<dbReference type="GO" id="GO:0009244">
    <property type="term" value="P:lipopolysaccharide core region biosynthetic process"/>
    <property type="evidence" value="ECO:0007669"/>
    <property type="project" value="UniProtKB-UniPathway"/>
</dbReference>
<dbReference type="Proteomes" id="UP000193090">
    <property type="component" value="Unassembled WGS sequence"/>
</dbReference>
<gene>
    <name evidence="9" type="ORF">AWC30_08925</name>
</gene>
<protein>
    <submittedName>
        <fullName evidence="9">D-beta-D-heptose 1-phosphate adenosyltransferase</fullName>
    </submittedName>
</protein>
<evidence type="ECO:0000256" key="3">
    <source>
        <dbReference type="ARBA" id="ARBA00022695"/>
    </source>
</evidence>
<keyword evidence="6" id="KW-0119">Carbohydrate metabolism</keyword>
<dbReference type="Gene3D" id="3.40.1190.20">
    <property type="match status" value="1"/>
</dbReference>
<dbReference type="InterPro" id="IPR004821">
    <property type="entry name" value="Cyt_trans-like"/>
</dbReference>
<accession>A0A1X2EKR0</accession>
<dbReference type="Pfam" id="PF00294">
    <property type="entry name" value="PfkB"/>
    <property type="match status" value="1"/>
</dbReference>
<dbReference type="InterPro" id="IPR029056">
    <property type="entry name" value="Ribokinase-like"/>
</dbReference>
<feature type="domain" description="Carbohydrate kinase PfkB" evidence="7">
    <location>
        <begin position="3"/>
        <end position="292"/>
    </location>
</feature>
<dbReference type="PANTHER" id="PTHR43793:SF2">
    <property type="entry name" value="BIFUNCTIONAL PROTEIN HLDE"/>
    <property type="match status" value="1"/>
</dbReference>
<dbReference type="Gene3D" id="3.40.50.620">
    <property type="entry name" value="HUPs"/>
    <property type="match status" value="1"/>
</dbReference>
<dbReference type="NCBIfam" id="TIGR00125">
    <property type="entry name" value="cyt_tran_rel"/>
    <property type="match status" value="1"/>
</dbReference>
<dbReference type="InterPro" id="IPR014729">
    <property type="entry name" value="Rossmann-like_a/b/a_fold"/>
</dbReference>
<organism evidence="9 10">
    <name type="scientific">Mycolicibacillus trivialis</name>
    <dbReference type="NCBI Taxonomy" id="1798"/>
    <lineage>
        <taxon>Bacteria</taxon>
        <taxon>Bacillati</taxon>
        <taxon>Actinomycetota</taxon>
        <taxon>Actinomycetes</taxon>
        <taxon>Mycobacteriales</taxon>
        <taxon>Mycobacteriaceae</taxon>
        <taxon>Mycolicibacillus</taxon>
    </lineage>
</organism>
<evidence type="ECO:0000256" key="5">
    <source>
        <dbReference type="ARBA" id="ARBA00023268"/>
    </source>
</evidence>
<dbReference type="GO" id="GO:0016779">
    <property type="term" value="F:nucleotidyltransferase activity"/>
    <property type="evidence" value="ECO:0007669"/>
    <property type="project" value="UniProtKB-KW"/>
</dbReference>
<evidence type="ECO:0000256" key="1">
    <source>
        <dbReference type="ARBA" id="ARBA00004713"/>
    </source>
</evidence>
<keyword evidence="3" id="KW-0548">Nucleotidyltransferase</keyword>
<dbReference type="InterPro" id="IPR002173">
    <property type="entry name" value="Carboh/pur_kinase_PfkB_CS"/>
</dbReference>
<comment type="pathway">
    <text evidence="1">Bacterial outer membrane biogenesis; LPS core biosynthesis.</text>
</comment>
<dbReference type="PANTHER" id="PTHR43793">
    <property type="entry name" value="FAD SYNTHASE"/>
    <property type="match status" value="1"/>
</dbReference>
<dbReference type="PROSITE" id="PS00584">
    <property type="entry name" value="PFKB_KINASES_2"/>
    <property type="match status" value="1"/>
</dbReference>
<keyword evidence="4" id="KW-0418">Kinase</keyword>
<dbReference type="RefSeq" id="WP_109561991.1">
    <property type="nucleotide sequence ID" value="NZ_JACKSN010000172.1"/>
</dbReference>
<evidence type="ECO:0000256" key="4">
    <source>
        <dbReference type="ARBA" id="ARBA00022777"/>
    </source>
</evidence>
<keyword evidence="10" id="KW-1185">Reference proteome</keyword>
<proteinExistence type="predicted"/>
<reference evidence="9 10" key="1">
    <citation type="submission" date="2016-01" db="EMBL/GenBank/DDBJ databases">
        <title>The new phylogeny of the genus Mycobacterium.</title>
        <authorList>
            <person name="Tarcisio F."/>
            <person name="Conor M."/>
            <person name="Antonella G."/>
            <person name="Elisabetta G."/>
            <person name="Giulia F.S."/>
            <person name="Sara T."/>
            <person name="Anna F."/>
            <person name="Clotilde B."/>
            <person name="Roberto B."/>
            <person name="Veronica D.S."/>
            <person name="Fabio R."/>
            <person name="Monica P."/>
            <person name="Olivier J."/>
            <person name="Enrico T."/>
            <person name="Nicola S."/>
        </authorList>
    </citation>
    <scope>NUCLEOTIDE SEQUENCE [LARGE SCALE GENOMIC DNA]</scope>
    <source>
        <strain evidence="9 10">DSM 44153</strain>
    </source>
</reference>
<dbReference type="InterPro" id="IPR011611">
    <property type="entry name" value="PfkB_dom"/>
</dbReference>
<dbReference type="SUPFAM" id="SSF53613">
    <property type="entry name" value="Ribokinase-like"/>
    <property type="match status" value="1"/>
</dbReference>
<keyword evidence="2 9" id="KW-0808">Transferase</keyword>
<name>A0A1X2EKR0_9MYCO</name>
<dbReference type="UniPathway" id="UPA00958"/>
<dbReference type="OrthoDB" id="9802794at2"/>
<dbReference type="AlphaFoldDB" id="A0A1X2EKR0"/>